<dbReference type="Proteomes" id="UP001327560">
    <property type="component" value="Chromosome 6"/>
</dbReference>
<dbReference type="InterPro" id="IPR023696">
    <property type="entry name" value="Ureohydrolase_dom_sf"/>
</dbReference>
<dbReference type="InterPro" id="IPR026057">
    <property type="entry name" value="TBL_C"/>
</dbReference>
<dbReference type="InterPro" id="IPR029962">
    <property type="entry name" value="TBL"/>
</dbReference>
<feature type="domain" description="Trichome birefringence-like C-terminal" evidence="2">
    <location>
        <begin position="156"/>
        <end position="263"/>
    </location>
</feature>
<dbReference type="SUPFAM" id="SSF52768">
    <property type="entry name" value="Arginase/deacetylase"/>
    <property type="match status" value="1"/>
</dbReference>
<dbReference type="GO" id="GO:0004407">
    <property type="term" value="F:histone deacetylase activity"/>
    <property type="evidence" value="ECO:0007669"/>
    <property type="project" value="InterPro"/>
</dbReference>
<evidence type="ECO:0000313" key="4">
    <source>
        <dbReference type="Proteomes" id="UP001327560"/>
    </source>
</evidence>
<name>A0AAQ3QJS1_9LILI</name>
<organism evidence="3 4">
    <name type="scientific">Canna indica</name>
    <name type="common">Indian-shot</name>
    <dbReference type="NCBI Taxonomy" id="4628"/>
    <lineage>
        <taxon>Eukaryota</taxon>
        <taxon>Viridiplantae</taxon>
        <taxon>Streptophyta</taxon>
        <taxon>Embryophyta</taxon>
        <taxon>Tracheophyta</taxon>
        <taxon>Spermatophyta</taxon>
        <taxon>Magnoliopsida</taxon>
        <taxon>Liliopsida</taxon>
        <taxon>Zingiberales</taxon>
        <taxon>Cannaceae</taxon>
        <taxon>Canna</taxon>
    </lineage>
</organism>
<evidence type="ECO:0000256" key="1">
    <source>
        <dbReference type="ARBA" id="ARBA00007727"/>
    </source>
</evidence>
<dbReference type="PANTHER" id="PTHR32285:SF213">
    <property type="entry name" value="PROTEIN TRICHOME BIREFRINGENCE-LIKE 11"/>
    <property type="match status" value="1"/>
</dbReference>
<dbReference type="InterPro" id="IPR037138">
    <property type="entry name" value="His_deacetylse_dom_sf"/>
</dbReference>
<dbReference type="AlphaFoldDB" id="A0AAQ3QJS1"/>
<dbReference type="GO" id="GO:0005794">
    <property type="term" value="C:Golgi apparatus"/>
    <property type="evidence" value="ECO:0007669"/>
    <property type="project" value="TreeGrafter"/>
</dbReference>
<protein>
    <submittedName>
        <fullName evidence="3">Protein trichome birefringence-like 11</fullName>
    </submittedName>
</protein>
<dbReference type="PANTHER" id="PTHR32285">
    <property type="entry name" value="PROTEIN TRICHOME BIREFRINGENCE-LIKE 9-RELATED"/>
    <property type="match status" value="1"/>
</dbReference>
<accession>A0AAQ3QJS1</accession>
<comment type="similarity">
    <text evidence="1">Belongs to the PC-esterase family. TBL subfamily.</text>
</comment>
<reference evidence="3 4" key="1">
    <citation type="submission" date="2023-10" db="EMBL/GenBank/DDBJ databases">
        <title>Chromosome-scale genome assembly provides insights into flower coloration mechanisms of Canna indica.</title>
        <authorList>
            <person name="Li C."/>
        </authorList>
    </citation>
    <scope>NUCLEOTIDE SEQUENCE [LARGE SCALE GENOMIC DNA]</scope>
    <source>
        <tissue evidence="3">Flower</tissue>
    </source>
</reference>
<dbReference type="PRINTS" id="PR01271">
    <property type="entry name" value="HISDACETLASE"/>
</dbReference>
<evidence type="ECO:0000313" key="3">
    <source>
        <dbReference type="EMBL" id="WOL10695.1"/>
    </source>
</evidence>
<dbReference type="EMBL" id="CP136895">
    <property type="protein sequence ID" value="WOL10695.1"/>
    <property type="molecule type" value="Genomic_DNA"/>
</dbReference>
<keyword evidence="4" id="KW-1185">Reference proteome</keyword>
<evidence type="ECO:0000259" key="2">
    <source>
        <dbReference type="Pfam" id="PF13839"/>
    </source>
</evidence>
<gene>
    <name evidence="3" type="ORF">Cni_G19454</name>
</gene>
<dbReference type="Gene3D" id="3.40.800.20">
    <property type="entry name" value="Histone deacetylase domain"/>
    <property type="match status" value="1"/>
</dbReference>
<dbReference type="GO" id="GO:0016413">
    <property type="term" value="F:O-acetyltransferase activity"/>
    <property type="evidence" value="ECO:0007669"/>
    <property type="project" value="InterPro"/>
</dbReference>
<proteinExistence type="inferred from homology"/>
<sequence length="271" mass="30653">MKPHCIHITHNLIIHYDLPRLMEICQPIPATIVNICRFRSEEYIKLLSSVTPAEAETYYSKPSPPSNALSRNLERFKLMDDCPVFRHGNTSTGPAVDMGRLILLTVTKKEDLQSKHAYSVALANAVATEAAAVAAQAAAEVVRLTTCTSRHTGRAPAGVPKKVKTTLKLDTLDWTSNRWNDADVLIFNPGHWWNYENTIRGGCCFHEGNQVKMKMRTNDAYQRSIQILFKWIHKEVNRSKAQVIFRTYARVHIRGGDRRTGGNLANLEDER</sequence>
<dbReference type="Pfam" id="PF13839">
    <property type="entry name" value="PC-Esterase"/>
    <property type="match status" value="1"/>
</dbReference>
<dbReference type="InterPro" id="IPR003084">
    <property type="entry name" value="HDAC_I/II"/>
</dbReference>